<evidence type="ECO:0008006" key="3">
    <source>
        <dbReference type="Google" id="ProtNLM"/>
    </source>
</evidence>
<dbReference type="EMBL" id="UYYB01033821">
    <property type="protein sequence ID" value="VDM74040.1"/>
    <property type="molecule type" value="Genomic_DNA"/>
</dbReference>
<dbReference type="InterPro" id="IPR007669">
    <property type="entry name" value="Chst-1-like"/>
</dbReference>
<accession>A0A3P7IM57</accession>
<dbReference type="GO" id="GO:0047756">
    <property type="term" value="F:chondroitin 4-sulfotransferase activity"/>
    <property type="evidence" value="ECO:0007669"/>
    <property type="project" value="InterPro"/>
</dbReference>
<dbReference type="GO" id="GO:1902884">
    <property type="term" value="P:positive regulation of response to oxidative stress"/>
    <property type="evidence" value="ECO:0007669"/>
    <property type="project" value="InterPro"/>
</dbReference>
<dbReference type="Proteomes" id="UP000270094">
    <property type="component" value="Unassembled WGS sequence"/>
</dbReference>
<evidence type="ECO:0000313" key="1">
    <source>
        <dbReference type="EMBL" id="VDM74040.1"/>
    </source>
</evidence>
<dbReference type="InterPro" id="IPR005331">
    <property type="entry name" value="Sulfotransferase"/>
</dbReference>
<proteinExistence type="predicted"/>
<protein>
    <recommendedName>
        <fullName evidence="3">Sulfotransferase domain-containing protein</fullName>
    </recommendedName>
</protein>
<organism evidence="1 2">
    <name type="scientific">Strongylus vulgaris</name>
    <name type="common">Blood worm</name>
    <dbReference type="NCBI Taxonomy" id="40348"/>
    <lineage>
        <taxon>Eukaryota</taxon>
        <taxon>Metazoa</taxon>
        <taxon>Ecdysozoa</taxon>
        <taxon>Nematoda</taxon>
        <taxon>Chromadorea</taxon>
        <taxon>Rhabditida</taxon>
        <taxon>Rhabditina</taxon>
        <taxon>Rhabditomorpha</taxon>
        <taxon>Strongyloidea</taxon>
        <taxon>Strongylidae</taxon>
        <taxon>Strongylus</taxon>
    </lineage>
</organism>
<dbReference type="GO" id="GO:0050650">
    <property type="term" value="P:chondroitin sulfate proteoglycan biosynthetic process"/>
    <property type="evidence" value="ECO:0007669"/>
    <property type="project" value="InterPro"/>
</dbReference>
<dbReference type="PANTHER" id="PTHR22900">
    <property type="entry name" value="PROTEIN CBG14245-RELATED"/>
    <property type="match status" value="1"/>
</dbReference>
<dbReference type="AlphaFoldDB" id="A0A3P7IM57"/>
<reference evidence="1 2" key="1">
    <citation type="submission" date="2018-11" db="EMBL/GenBank/DDBJ databases">
        <authorList>
            <consortium name="Pathogen Informatics"/>
        </authorList>
    </citation>
    <scope>NUCLEOTIDE SEQUENCE [LARGE SCALE GENOMIC DNA]</scope>
</reference>
<dbReference type="PANTHER" id="PTHR22900:SF5">
    <property type="entry name" value="PROTEIN CBG14245"/>
    <property type="match status" value="1"/>
</dbReference>
<keyword evidence="2" id="KW-1185">Reference proteome</keyword>
<dbReference type="Pfam" id="PF03567">
    <property type="entry name" value="Sulfotransfer_2"/>
    <property type="match status" value="1"/>
</dbReference>
<gene>
    <name evidence="1" type="ORF">SVUK_LOCUS9038</name>
</gene>
<dbReference type="GO" id="GO:0016020">
    <property type="term" value="C:membrane"/>
    <property type="evidence" value="ECO:0007669"/>
    <property type="project" value="InterPro"/>
</dbReference>
<sequence length="191" mass="22787">MKHFRFCSSDNDLQHCSFVTEESPKRIKFAVVRDPIDRFLSGYADKCYPKRLPLPPERCFGCEQNLSCFVETLLSNLRNITRDPNATKYMETSHFAPQTWSCNFKEHLHDYIIIKYESGQQGIRNIAFQFDDIFRLAGVPNYHRSEILKEMLSEFCYVRHVFYCFHQFHFIFRKVTRLQLEKLSTQHLAQI</sequence>
<dbReference type="OrthoDB" id="408912at2759"/>
<name>A0A3P7IM57_STRVU</name>
<evidence type="ECO:0000313" key="2">
    <source>
        <dbReference type="Proteomes" id="UP000270094"/>
    </source>
</evidence>